<keyword evidence="4" id="KW-1185">Reference proteome</keyword>
<feature type="compositionally biased region" description="Low complexity" evidence="1">
    <location>
        <begin position="15"/>
        <end position="27"/>
    </location>
</feature>
<keyword evidence="2" id="KW-1133">Transmembrane helix</keyword>
<evidence type="ECO:0000256" key="1">
    <source>
        <dbReference type="SAM" id="MobiDB-lite"/>
    </source>
</evidence>
<gene>
    <name evidence="3" type="ORF">FIBRA_01044</name>
</gene>
<keyword evidence="2" id="KW-0812">Transmembrane</keyword>
<reference evidence="3 4" key="1">
    <citation type="journal article" date="2012" name="Appl. Environ. Microbiol.">
        <title>Short-read sequencing for genomic analysis of the brown rot fungus Fibroporia radiculosa.</title>
        <authorList>
            <person name="Tang J.D."/>
            <person name="Perkins A.D."/>
            <person name="Sonstegard T.S."/>
            <person name="Schroeder S.G."/>
            <person name="Burgess S.C."/>
            <person name="Diehl S.V."/>
        </authorList>
    </citation>
    <scope>NUCLEOTIDE SEQUENCE [LARGE SCALE GENOMIC DNA]</scope>
    <source>
        <strain evidence="3 4">TFFH 294</strain>
    </source>
</reference>
<accession>J4GJ69</accession>
<feature type="transmembrane region" description="Helical" evidence="2">
    <location>
        <begin position="412"/>
        <end position="438"/>
    </location>
</feature>
<dbReference type="OrthoDB" id="10261361at2759"/>
<dbReference type="STRING" id="599839.J4GJ69"/>
<evidence type="ECO:0000313" key="3">
    <source>
        <dbReference type="EMBL" id="CCL99035.1"/>
    </source>
</evidence>
<dbReference type="Proteomes" id="UP000006352">
    <property type="component" value="Unassembled WGS sequence"/>
</dbReference>
<proteinExistence type="predicted"/>
<feature type="transmembrane region" description="Helical" evidence="2">
    <location>
        <begin position="488"/>
        <end position="507"/>
    </location>
</feature>
<keyword evidence="2" id="KW-0472">Membrane</keyword>
<feature type="transmembrane region" description="Helical" evidence="2">
    <location>
        <begin position="370"/>
        <end position="391"/>
    </location>
</feature>
<feature type="transmembrane region" description="Helical" evidence="2">
    <location>
        <begin position="637"/>
        <end position="654"/>
    </location>
</feature>
<feature type="compositionally biased region" description="Basic and acidic residues" evidence="1">
    <location>
        <begin position="29"/>
        <end position="42"/>
    </location>
</feature>
<dbReference type="InParanoid" id="J4GJ69"/>
<dbReference type="EMBL" id="HE796911">
    <property type="protein sequence ID" value="CCL99035.1"/>
    <property type="molecule type" value="Genomic_DNA"/>
</dbReference>
<dbReference type="GeneID" id="24093946"/>
<evidence type="ECO:0000256" key="2">
    <source>
        <dbReference type="SAM" id="Phobius"/>
    </source>
</evidence>
<feature type="region of interest" description="Disordered" evidence="1">
    <location>
        <begin position="1"/>
        <end position="87"/>
    </location>
</feature>
<feature type="transmembrane region" description="Helical" evidence="2">
    <location>
        <begin position="666"/>
        <end position="687"/>
    </location>
</feature>
<protein>
    <submittedName>
        <fullName evidence="3">Uncharacterized protein</fullName>
    </submittedName>
</protein>
<sequence length="1282" mass="144845">MTVKALVNLYETRSTRASPRAPSASSSLTREDAEPHPEEDCSRPLLRATPGSPDDLSRDRRGLTPHPLLRRREPSHNEEADDEFVSPISTHLTEDRVKHHHEGLPNTYQASSDIADELPAATGRSYFRVLYKTDSSSPYEPTSHSDVPPVEMHELPCRDDEATSTFVSSSGTTRSLRAGRQALNFPLDTGTPTYSSHSSTTLVPLLFKSGSIPVPLSTIFEREAAPLSLPQLDKYIESLPAHSFPSMNTVTEGEMKTPVVQMFPPMDHLATAGKSLADLEHNSTVAPGWRNRTSIFSGLTSVALAITGSSALASFYSVQGLFDTLQIFALILNTLTSHSGTSEERWRKLFLITIPNALALNFASTVTESLILLVILMAVSGLLLWCFYRISTRCYTVRIPEGLQKADYPTKSWLLVLVTFILTILYLPLSTMAVHVLVWSSDLWVVPNPYINATSNPPQVPPLGPANQYRAPLDFCWTTTMEMNSVNYAPIVVILAIISFAGLTVWFPVHLYRSIQRVVPMVDPYTELGVPRSKSDMDREYQRLLNRDRNPLSFLYNGFRRGWGSYESMFLFAKLTTLLVTAIVDPYNCLFRSLSQSAVAISRQAVLLVAMLIFFILQCIYAPFLDPVSNASEWTSRINYVLTAAVALGVALNIPGQNILNGVILYIIYIATYGLCIYFAIINLDFMRRLVKRIARRIDFSIDIFSPRIDLSATCPHTKRRIWQESITTLFLTNIDCKIPKSQAMDFKQSRDNQYPPYLLNFAGSPGERLVENLKIFMDVGSNAYYKAIGLASGPDGPRLHRLEEIIQHHLIGPDSYWDSPSPSSTPNCTDHFGTSWWIPFPPTLIMQYDDGHSSVIQDLSQLELYVGQNTNPHIQRKRDIRLALRALDGHIVQWPYDHIQPVGSRDKWCCFGRRYGANTVVHFKTCTFSIKRRGQLLWEGADFGSGFGVELSYTKNVKIDGSAIGLTDDFDLTRPLARFLAMNELLITDQVSYIESIIRSYRHHYWRECQWKMDTLTYQFLTAVYNHPAQADQTTKTVLRMEHDPRVNQLMTSNETILAITYERYSAVSASELGAWWYIFWDDVWRRNYNTISALRTHATDFNPHYPTSIAYRPLPRAALESFLTQRGLLHKIPKWTDCFDAGFLNKMYLRMNDIVFHDTQGANILRLGDDKSDLDMEEIDAQTLTQPSTLGTGAGTDYDDVSIRARPTYRWEGILEDPLRKDKATHRPFLTKVAVWFGITPYWHSGPPSRGLALDVRLENGRYILSDNVGAEATTSQEQE</sequence>
<feature type="transmembrane region" description="Helical" evidence="2">
    <location>
        <begin position="604"/>
        <end position="625"/>
    </location>
</feature>
<evidence type="ECO:0000313" key="4">
    <source>
        <dbReference type="Proteomes" id="UP000006352"/>
    </source>
</evidence>
<organism evidence="3 4">
    <name type="scientific">Fibroporia radiculosa</name>
    <dbReference type="NCBI Taxonomy" id="599839"/>
    <lineage>
        <taxon>Eukaryota</taxon>
        <taxon>Fungi</taxon>
        <taxon>Dikarya</taxon>
        <taxon>Basidiomycota</taxon>
        <taxon>Agaricomycotina</taxon>
        <taxon>Agaricomycetes</taxon>
        <taxon>Polyporales</taxon>
        <taxon>Fibroporiaceae</taxon>
        <taxon>Fibroporia</taxon>
    </lineage>
</organism>
<dbReference type="RefSeq" id="XP_012178318.1">
    <property type="nucleotide sequence ID" value="XM_012322928.1"/>
</dbReference>
<dbReference type="HOGENOM" id="CLU_003027_0_0_1"/>
<name>J4GJ69_9APHY</name>